<evidence type="ECO:0000313" key="9">
    <source>
        <dbReference type="Proteomes" id="UP000235965"/>
    </source>
</evidence>
<keyword evidence="9" id="KW-1185">Reference proteome</keyword>
<dbReference type="InterPro" id="IPR008972">
    <property type="entry name" value="Cupredoxin"/>
</dbReference>
<organism evidence="8 9">
    <name type="scientific">Cryptotermes secundus</name>
    <dbReference type="NCBI Taxonomy" id="105785"/>
    <lineage>
        <taxon>Eukaryota</taxon>
        <taxon>Metazoa</taxon>
        <taxon>Ecdysozoa</taxon>
        <taxon>Arthropoda</taxon>
        <taxon>Hexapoda</taxon>
        <taxon>Insecta</taxon>
        <taxon>Pterygota</taxon>
        <taxon>Neoptera</taxon>
        <taxon>Polyneoptera</taxon>
        <taxon>Dictyoptera</taxon>
        <taxon>Blattodea</taxon>
        <taxon>Blattoidea</taxon>
        <taxon>Termitoidae</taxon>
        <taxon>Kalotermitidae</taxon>
        <taxon>Cryptotermitinae</taxon>
        <taxon>Cryptotermes</taxon>
    </lineage>
</organism>
<dbReference type="PANTHER" id="PTHR11709:SF394">
    <property type="entry name" value="FI03373P-RELATED"/>
    <property type="match status" value="1"/>
</dbReference>
<keyword evidence="2" id="KW-0479">Metal-binding</keyword>
<evidence type="ECO:0000256" key="1">
    <source>
        <dbReference type="ARBA" id="ARBA00010609"/>
    </source>
</evidence>
<feature type="domain" description="Plastocyanin-like" evidence="6">
    <location>
        <begin position="492"/>
        <end position="607"/>
    </location>
</feature>
<evidence type="ECO:0000259" key="5">
    <source>
        <dbReference type="Pfam" id="PF00394"/>
    </source>
</evidence>
<evidence type="ECO:0000259" key="6">
    <source>
        <dbReference type="Pfam" id="PF07731"/>
    </source>
</evidence>
<dbReference type="InterPro" id="IPR011707">
    <property type="entry name" value="Cu-oxidase-like_N"/>
</dbReference>
<dbReference type="CDD" id="cd13858">
    <property type="entry name" value="CuRO_1_tcLCC2_insect_like"/>
    <property type="match status" value="1"/>
</dbReference>
<dbReference type="GO" id="GO:0016491">
    <property type="term" value="F:oxidoreductase activity"/>
    <property type="evidence" value="ECO:0007669"/>
    <property type="project" value="UniProtKB-KW"/>
</dbReference>
<dbReference type="Gene3D" id="2.60.40.420">
    <property type="entry name" value="Cupredoxins - blue copper proteins"/>
    <property type="match status" value="3"/>
</dbReference>
<comment type="similarity">
    <text evidence="1">Belongs to the multicopper oxidase family.</text>
</comment>
<dbReference type="FunFam" id="2.60.40.420:FF:000045">
    <property type="entry name" value="Laccase 2"/>
    <property type="match status" value="1"/>
</dbReference>
<feature type="domain" description="Plastocyanin-like" evidence="5">
    <location>
        <begin position="247"/>
        <end position="379"/>
    </location>
</feature>
<dbReference type="PANTHER" id="PTHR11709">
    <property type="entry name" value="MULTI-COPPER OXIDASE"/>
    <property type="match status" value="1"/>
</dbReference>
<dbReference type="CDD" id="cd13884">
    <property type="entry name" value="CuRO_2_tcLCC_insect_like"/>
    <property type="match status" value="1"/>
</dbReference>
<dbReference type="OrthoDB" id="2121828at2759"/>
<keyword evidence="4" id="KW-0186">Copper</keyword>
<gene>
    <name evidence="8" type="primary">LAC_5</name>
    <name evidence="8" type="ORF">B7P43_G10229</name>
</gene>
<dbReference type="Pfam" id="PF07731">
    <property type="entry name" value="Cu-oxidase_2"/>
    <property type="match status" value="1"/>
</dbReference>
<protein>
    <submittedName>
        <fullName evidence="8">Laccase</fullName>
    </submittedName>
</protein>
<dbReference type="InterPro" id="IPR001117">
    <property type="entry name" value="Cu-oxidase_2nd"/>
</dbReference>
<dbReference type="STRING" id="105785.A0A2J7QYY4"/>
<dbReference type="Pfam" id="PF00394">
    <property type="entry name" value="Cu-oxidase"/>
    <property type="match status" value="1"/>
</dbReference>
<comment type="caution">
    <text evidence="8">The sequence shown here is derived from an EMBL/GenBank/DDBJ whole genome shotgun (WGS) entry which is preliminary data.</text>
</comment>
<sequence length="651" mass="71158">MGRNSLLRYRILHRKYFLSGVQYVYAASEILTGYKKKSPWAPVLVLAGRAVTVHTMLPIASGSSVSRLMDSREGYSQPTDRCQGQSYRGTMVRVIAEVVSRRLLTAVARVRAQVTSCGICGEGSGAGVCENDILLVDVVNRVPGQGFGIHWRGQPQKETPVMDGVPMVTQCPIPSSTTFQYKFRASRAGTHLWHAQTGVQLTDGIFGALIVRQSAGRDPHFKEYDVDDPNHVIVINEWSHGFAIQRLLESNPGTSSASLLINGRSQAKLDGSEHLDAPLSTFTVSPGNRYRFRVAYAGGDRACPVTVSVASHTLRVISLDGNPITPREITSVVMAAGERTDFVLTADQPVSNYWLHVSAAEDCDSSTVRGAAILRYEGAPEGSEPISPTESSLELGSGIVCFAFQLLNTVTGKCTTPEEKGGIVCLPDIKSLHKMRHELMEKKVDITLYLAFGVSRVAHVFVPQLNNFTFIFPSSPLLTQAEDVDHDLMCRKETLPLRCQSQPICDCVHVIDLPLRGTVELILVDQGGGGSDASHVLHLHGYSFYVVGVAQLEGPTDLPRIQQLDSEGSLVTRNLVNPVLKDTVTVPHKGVSVLRFKADNPGYWLLHDQHVSNWENGFDVIFHVGGPNDVPTPPKDFPRCGSWVGPEFFLI</sequence>
<dbReference type="CDD" id="cd13905">
    <property type="entry name" value="CuRO_3_tcLLC2_insect_like"/>
    <property type="match status" value="1"/>
</dbReference>
<reference evidence="8 9" key="1">
    <citation type="submission" date="2017-12" db="EMBL/GenBank/DDBJ databases">
        <title>Hemimetabolous genomes reveal molecular basis of termite eusociality.</title>
        <authorList>
            <person name="Harrison M.C."/>
            <person name="Jongepier E."/>
            <person name="Robertson H.M."/>
            <person name="Arning N."/>
            <person name="Bitard-Feildel T."/>
            <person name="Chao H."/>
            <person name="Childers C.P."/>
            <person name="Dinh H."/>
            <person name="Doddapaneni H."/>
            <person name="Dugan S."/>
            <person name="Gowin J."/>
            <person name="Greiner C."/>
            <person name="Han Y."/>
            <person name="Hu H."/>
            <person name="Hughes D.S.T."/>
            <person name="Huylmans A.-K."/>
            <person name="Kemena C."/>
            <person name="Kremer L.P.M."/>
            <person name="Lee S.L."/>
            <person name="Lopez-Ezquerra A."/>
            <person name="Mallet L."/>
            <person name="Monroy-Kuhn J.M."/>
            <person name="Moser A."/>
            <person name="Murali S.C."/>
            <person name="Muzny D.M."/>
            <person name="Otani S."/>
            <person name="Piulachs M.-D."/>
            <person name="Poelchau M."/>
            <person name="Qu J."/>
            <person name="Schaub F."/>
            <person name="Wada-Katsumata A."/>
            <person name="Worley K.C."/>
            <person name="Xie Q."/>
            <person name="Ylla G."/>
            <person name="Poulsen M."/>
            <person name="Gibbs R.A."/>
            <person name="Schal C."/>
            <person name="Richards S."/>
            <person name="Belles X."/>
            <person name="Korb J."/>
            <person name="Bornberg-Bauer E."/>
        </authorList>
    </citation>
    <scope>NUCLEOTIDE SEQUENCE [LARGE SCALE GENOMIC DNA]</scope>
    <source>
        <tissue evidence="8">Whole body</tissue>
    </source>
</reference>
<dbReference type="InterPro" id="IPR011706">
    <property type="entry name" value="Cu-oxidase_C"/>
</dbReference>
<evidence type="ECO:0000256" key="3">
    <source>
        <dbReference type="ARBA" id="ARBA00023002"/>
    </source>
</evidence>
<name>A0A2J7QYY4_9NEOP</name>
<evidence type="ECO:0000256" key="2">
    <source>
        <dbReference type="ARBA" id="ARBA00022723"/>
    </source>
</evidence>
<dbReference type="InterPro" id="IPR045087">
    <property type="entry name" value="Cu-oxidase_fam"/>
</dbReference>
<accession>A0A2J7QYY4</accession>
<feature type="domain" description="Plastocyanin-like" evidence="7">
    <location>
        <begin position="128"/>
        <end position="214"/>
    </location>
</feature>
<dbReference type="SUPFAM" id="SSF49503">
    <property type="entry name" value="Cupredoxins"/>
    <property type="match status" value="3"/>
</dbReference>
<dbReference type="InParanoid" id="A0A2J7QYY4"/>
<dbReference type="GO" id="GO:0006826">
    <property type="term" value="P:iron ion transport"/>
    <property type="evidence" value="ECO:0007669"/>
    <property type="project" value="TreeGrafter"/>
</dbReference>
<dbReference type="Pfam" id="PF07732">
    <property type="entry name" value="Cu-oxidase_3"/>
    <property type="match status" value="1"/>
</dbReference>
<evidence type="ECO:0000313" key="8">
    <source>
        <dbReference type="EMBL" id="PNF33797.1"/>
    </source>
</evidence>
<dbReference type="GO" id="GO:0005886">
    <property type="term" value="C:plasma membrane"/>
    <property type="evidence" value="ECO:0007669"/>
    <property type="project" value="TreeGrafter"/>
</dbReference>
<dbReference type="Proteomes" id="UP000235965">
    <property type="component" value="Unassembled WGS sequence"/>
</dbReference>
<proteinExistence type="inferred from homology"/>
<keyword evidence="3" id="KW-0560">Oxidoreductase</keyword>
<evidence type="ECO:0000259" key="7">
    <source>
        <dbReference type="Pfam" id="PF07732"/>
    </source>
</evidence>
<dbReference type="AlphaFoldDB" id="A0A2J7QYY4"/>
<dbReference type="GO" id="GO:0005507">
    <property type="term" value="F:copper ion binding"/>
    <property type="evidence" value="ECO:0007669"/>
    <property type="project" value="InterPro"/>
</dbReference>
<dbReference type="EMBL" id="NEVH01009082">
    <property type="protein sequence ID" value="PNF33797.1"/>
    <property type="molecule type" value="Genomic_DNA"/>
</dbReference>
<evidence type="ECO:0000256" key="4">
    <source>
        <dbReference type="ARBA" id="ARBA00023008"/>
    </source>
</evidence>